<reference evidence="4" key="2">
    <citation type="submission" date="2024-06" db="UniProtKB">
        <authorList>
            <consortium name="EnsemblMetazoa"/>
        </authorList>
    </citation>
    <scope>IDENTIFICATION</scope>
</reference>
<proteinExistence type="inferred from homology"/>
<dbReference type="RefSeq" id="XP_003388497.1">
    <property type="nucleotide sequence ID" value="XM_003388449.3"/>
</dbReference>
<evidence type="ECO:0008006" key="6">
    <source>
        <dbReference type="Google" id="ProtNLM"/>
    </source>
</evidence>
<keyword evidence="2" id="KW-0175">Coiled coil</keyword>
<accession>A0AAN0IGV5</accession>
<sequence length="161" mass="18751">MVVFPLGKLLYLGMKQVTKPIANQLKSTAKRSEFFRRYICIPPAQGLHRLEMFVKFRLMGAKGSVEFKPLSQEKAVDLGAEMLGEFFIYMTAASYIVYEYWKGIQKDKERDSTQDEQGTSLDLLEERMRAIENELKKMSEQLNETKREATRQTEKIDPKKK</sequence>
<evidence type="ECO:0000313" key="4">
    <source>
        <dbReference type="EnsemblMetazoa" id="XP_003388497.1"/>
    </source>
</evidence>
<feature type="region of interest" description="Disordered" evidence="3">
    <location>
        <begin position="135"/>
        <end position="161"/>
    </location>
</feature>
<dbReference type="Pfam" id="PF07047">
    <property type="entry name" value="OPA3"/>
    <property type="match status" value="1"/>
</dbReference>
<evidence type="ECO:0000256" key="3">
    <source>
        <dbReference type="SAM" id="MobiDB-lite"/>
    </source>
</evidence>
<protein>
    <recommendedName>
        <fullName evidence="6">OPA3-like protein</fullName>
    </recommendedName>
</protein>
<evidence type="ECO:0000313" key="5">
    <source>
        <dbReference type="Proteomes" id="UP000007879"/>
    </source>
</evidence>
<organism evidence="4 5">
    <name type="scientific">Amphimedon queenslandica</name>
    <name type="common">Sponge</name>
    <dbReference type="NCBI Taxonomy" id="400682"/>
    <lineage>
        <taxon>Eukaryota</taxon>
        <taxon>Metazoa</taxon>
        <taxon>Porifera</taxon>
        <taxon>Demospongiae</taxon>
        <taxon>Heteroscleromorpha</taxon>
        <taxon>Haplosclerida</taxon>
        <taxon>Niphatidae</taxon>
        <taxon>Amphimedon</taxon>
    </lineage>
</organism>
<dbReference type="Proteomes" id="UP000007879">
    <property type="component" value="Unassembled WGS sequence"/>
</dbReference>
<dbReference type="KEGG" id="aqu:100637385"/>
<name>A0AAN0IGV5_AMPQE</name>
<dbReference type="InterPro" id="IPR010754">
    <property type="entry name" value="OPA3-like"/>
</dbReference>
<evidence type="ECO:0000256" key="2">
    <source>
        <dbReference type="ARBA" id="ARBA00023054"/>
    </source>
</evidence>
<comment type="similarity">
    <text evidence="1">Belongs to the OPA3 family.</text>
</comment>
<dbReference type="GO" id="GO:0005739">
    <property type="term" value="C:mitochondrion"/>
    <property type="evidence" value="ECO:0007669"/>
    <property type="project" value="TreeGrafter"/>
</dbReference>
<dbReference type="PANTHER" id="PTHR12499">
    <property type="entry name" value="OPTIC ATROPHY 3 PROTEIN OPA3"/>
    <property type="match status" value="1"/>
</dbReference>
<reference evidence="5" key="1">
    <citation type="journal article" date="2010" name="Nature">
        <title>The Amphimedon queenslandica genome and the evolution of animal complexity.</title>
        <authorList>
            <person name="Srivastava M."/>
            <person name="Simakov O."/>
            <person name="Chapman J."/>
            <person name="Fahey B."/>
            <person name="Gauthier M.E."/>
            <person name="Mitros T."/>
            <person name="Richards G.S."/>
            <person name="Conaco C."/>
            <person name="Dacre M."/>
            <person name="Hellsten U."/>
            <person name="Larroux C."/>
            <person name="Putnam N.H."/>
            <person name="Stanke M."/>
            <person name="Adamska M."/>
            <person name="Darling A."/>
            <person name="Degnan S.M."/>
            <person name="Oakley T.H."/>
            <person name="Plachetzki D.C."/>
            <person name="Zhai Y."/>
            <person name="Adamski M."/>
            <person name="Calcino A."/>
            <person name="Cummins S.F."/>
            <person name="Goodstein D.M."/>
            <person name="Harris C."/>
            <person name="Jackson D.J."/>
            <person name="Leys S.P."/>
            <person name="Shu S."/>
            <person name="Woodcroft B.J."/>
            <person name="Vervoort M."/>
            <person name="Kosik K.S."/>
            <person name="Manning G."/>
            <person name="Degnan B.M."/>
            <person name="Rokhsar D.S."/>
        </authorList>
    </citation>
    <scope>NUCLEOTIDE SEQUENCE [LARGE SCALE GENOMIC DNA]</scope>
</reference>
<dbReference type="EnsemblMetazoa" id="XM_003388449.3">
    <property type="protein sequence ID" value="XP_003388497.1"/>
    <property type="gene ID" value="LOC100637385"/>
</dbReference>
<evidence type="ECO:0000256" key="1">
    <source>
        <dbReference type="ARBA" id="ARBA00007584"/>
    </source>
</evidence>
<dbReference type="PANTHER" id="PTHR12499:SF0">
    <property type="entry name" value="OPTIC ATROPHY 3 PROTEIN"/>
    <property type="match status" value="1"/>
</dbReference>
<dbReference type="GeneID" id="100637385"/>
<dbReference type="GO" id="GO:0019216">
    <property type="term" value="P:regulation of lipid metabolic process"/>
    <property type="evidence" value="ECO:0007669"/>
    <property type="project" value="TreeGrafter"/>
</dbReference>
<dbReference type="AlphaFoldDB" id="A0AAN0IGV5"/>
<keyword evidence="5" id="KW-1185">Reference proteome</keyword>